<accession>A0AAW6K7C6</accession>
<evidence type="ECO:0000313" key="1">
    <source>
        <dbReference type="EMBL" id="MDE1451858.1"/>
    </source>
</evidence>
<sequence>MKDFLTAKDIQNILGVKRAKAYEVIRQLNDEMEKEGYKVLKGKVSRAKFEERYLYKKESSGNRVG</sequence>
<dbReference type="EMBL" id="JARAFO010000010">
    <property type="protein sequence ID" value="MDE1451858.1"/>
    <property type="molecule type" value="Genomic_DNA"/>
</dbReference>
<dbReference type="RefSeq" id="WP_080623666.1">
    <property type="nucleotide sequence ID" value="NZ_JARAFO010000010.1"/>
</dbReference>
<dbReference type="AlphaFoldDB" id="A0AAW6K7C6"/>
<dbReference type="Proteomes" id="UP001216709">
    <property type="component" value="Unassembled WGS sequence"/>
</dbReference>
<name>A0AAW6K7C6_9BACI</name>
<gene>
    <name evidence="1" type="ORF">PVN32_06670</name>
</gene>
<reference evidence="1" key="1">
    <citation type="submission" date="2022-12" db="EMBL/GenBank/DDBJ databases">
        <title>Draft Genome Sequences of Bacillus licheniformis and Bacillus paralicheniformis strains isolated from Irish skim milk powders.</title>
        <authorList>
            <person name="Lourenco A."/>
            <person name="Li F."/>
            <person name="Geraldine D."/>
            <person name="Tobin J.T."/>
            <person name="Butler F."/>
            <person name="Jordan K."/>
            <person name="Obrien T."/>
        </authorList>
    </citation>
    <scope>NUCLEOTIDE SEQUENCE</scope>
    <source>
        <strain evidence="1">3370</strain>
    </source>
</reference>
<comment type="caution">
    <text evidence="1">The sequence shown here is derived from an EMBL/GenBank/DDBJ whole genome shotgun (WGS) entry which is preliminary data.</text>
</comment>
<proteinExistence type="predicted"/>
<organism evidence="1 2">
    <name type="scientific">Bacillus paralicheniformis</name>
    <dbReference type="NCBI Taxonomy" id="1648923"/>
    <lineage>
        <taxon>Bacteria</taxon>
        <taxon>Bacillati</taxon>
        <taxon>Bacillota</taxon>
        <taxon>Bacilli</taxon>
        <taxon>Bacillales</taxon>
        <taxon>Bacillaceae</taxon>
        <taxon>Bacillus</taxon>
    </lineage>
</organism>
<dbReference type="NCBIfam" id="NF047858">
    <property type="entry name" value="ICEBs1XisBacil"/>
    <property type="match status" value="1"/>
</dbReference>
<evidence type="ECO:0000313" key="2">
    <source>
        <dbReference type="Proteomes" id="UP001216709"/>
    </source>
</evidence>
<protein>
    <submittedName>
        <fullName evidence="1">ICEBs1 excisionase</fullName>
    </submittedName>
</protein>